<reference evidence="1 2" key="1">
    <citation type="submission" date="2019-11" db="EMBL/GenBank/DDBJ databases">
        <title>Whole-genome sequence of a the green, strictly anaerobic photosynthetic bacterium Heliobacillus mobilis DSM 6151.</title>
        <authorList>
            <person name="Kyndt J.A."/>
            <person name="Meyer T.E."/>
        </authorList>
    </citation>
    <scope>NUCLEOTIDE SEQUENCE [LARGE SCALE GENOMIC DNA]</scope>
    <source>
        <strain evidence="1 2">DSM 6151</strain>
    </source>
</reference>
<accession>A0A6I3SM43</accession>
<comment type="caution">
    <text evidence="1">The sequence shown here is derived from an EMBL/GenBank/DDBJ whole genome shotgun (WGS) entry which is preliminary data.</text>
</comment>
<keyword evidence="2" id="KW-1185">Reference proteome</keyword>
<dbReference type="AlphaFoldDB" id="A0A6I3SM43"/>
<protein>
    <submittedName>
        <fullName evidence="1">Uncharacterized protein</fullName>
    </submittedName>
</protein>
<dbReference type="Proteomes" id="UP000430670">
    <property type="component" value="Unassembled WGS sequence"/>
</dbReference>
<proteinExistence type="predicted"/>
<sequence length="67" mass="8190">MITYSPLDDLVSFDVFDRMKYEQHVQLLPKWRKKYGDDYICGEWGLTRYGWEIIWEALNLKINFANR</sequence>
<name>A0A6I3SM43_HELMO</name>
<evidence type="ECO:0000313" key="2">
    <source>
        <dbReference type="Proteomes" id="UP000430670"/>
    </source>
</evidence>
<organism evidence="1 2">
    <name type="scientific">Heliobacterium mobile</name>
    <name type="common">Heliobacillus mobilis</name>
    <dbReference type="NCBI Taxonomy" id="28064"/>
    <lineage>
        <taxon>Bacteria</taxon>
        <taxon>Bacillati</taxon>
        <taxon>Bacillota</taxon>
        <taxon>Clostridia</taxon>
        <taxon>Eubacteriales</taxon>
        <taxon>Heliobacteriaceae</taxon>
        <taxon>Heliobacterium</taxon>
    </lineage>
</organism>
<gene>
    <name evidence="1" type="ORF">GJ688_13790</name>
</gene>
<evidence type="ECO:0000313" key="1">
    <source>
        <dbReference type="EMBL" id="MTV50043.1"/>
    </source>
</evidence>
<dbReference type="EMBL" id="WNKU01000018">
    <property type="protein sequence ID" value="MTV50043.1"/>
    <property type="molecule type" value="Genomic_DNA"/>
</dbReference>